<dbReference type="PANTHER" id="PTHR11410:SF0">
    <property type="entry name" value="ATP SYNTHASE SUBUNIT A"/>
    <property type="match status" value="1"/>
</dbReference>
<dbReference type="InterPro" id="IPR045083">
    <property type="entry name" value="ATP_synth_F0_asu_bact/mt"/>
</dbReference>
<dbReference type="InterPro" id="IPR023011">
    <property type="entry name" value="ATP_synth_F0_asu_AS"/>
</dbReference>
<proteinExistence type="inferred from homology"/>
<keyword evidence="7 12" id="KW-1133">Transmembrane helix</keyword>
<keyword evidence="13" id="KW-0496">Mitochondrion</keyword>
<dbReference type="EMBL" id="ON117508">
    <property type="protein sequence ID" value="WNO18582.1"/>
    <property type="molecule type" value="Genomic_DNA"/>
</dbReference>
<evidence type="ECO:0000256" key="10">
    <source>
        <dbReference type="ARBA" id="ARBA00023310"/>
    </source>
</evidence>
<protein>
    <recommendedName>
        <fullName evidence="11">ATP synthase subunit a</fullName>
    </recommendedName>
</protein>
<evidence type="ECO:0000256" key="6">
    <source>
        <dbReference type="ARBA" id="ARBA00022781"/>
    </source>
</evidence>
<dbReference type="AlphaFoldDB" id="A0AA96KJM5"/>
<dbReference type="InterPro" id="IPR000568">
    <property type="entry name" value="ATP_synth_F0_asu"/>
</dbReference>
<dbReference type="Gene3D" id="1.20.120.220">
    <property type="entry name" value="ATP synthase, F0 complex, subunit A"/>
    <property type="match status" value="1"/>
</dbReference>
<dbReference type="GO" id="GO:0046933">
    <property type="term" value="F:proton-transporting ATP synthase activity, rotational mechanism"/>
    <property type="evidence" value="ECO:0007669"/>
    <property type="project" value="TreeGrafter"/>
</dbReference>
<dbReference type="SUPFAM" id="SSF81336">
    <property type="entry name" value="F1F0 ATP synthase subunit A"/>
    <property type="match status" value="1"/>
</dbReference>
<dbReference type="GO" id="GO:0005743">
    <property type="term" value="C:mitochondrial inner membrane"/>
    <property type="evidence" value="ECO:0007669"/>
    <property type="project" value="UniProtKB-SubCell"/>
</dbReference>
<dbReference type="PROSITE" id="PS00449">
    <property type="entry name" value="ATPASE_A"/>
    <property type="match status" value="1"/>
</dbReference>
<evidence type="ECO:0000313" key="13">
    <source>
        <dbReference type="EMBL" id="WNO18582.1"/>
    </source>
</evidence>
<feature type="transmembrane region" description="Helical" evidence="12">
    <location>
        <begin position="12"/>
        <end position="29"/>
    </location>
</feature>
<geneLocation type="mitochondrion" evidence="13"/>
<keyword evidence="8" id="KW-0406">Ion transport</keyword>
<name>A0AA96KJM5_9GAST</name>
<keyword evidence="6" id="KW-0375">Hydrogen ion transport</keyword>
<keyword evidence="9 12" id="KW-0472">Membrane</keyword>
<feature type="transmembrane region" description="Helical" evidence="12">
    <location>
        <begin position="65"/>
        <end position="84"/>
    </location>
</feature>
<keyword evidence="5 12" id="KW-0812">Transmembrane</keyword>
<sequence length="230" mass="25768">MFSSFDDHNVSVTSLYMMMWLGPVFFLYLFCLKKWIVLGGFGEFTSLLELISFCQTHRSLAGRYLGGFCQVMCSFFIILVTFNFSGLAPYCFSITAHIGFTLSFGLVLWLSLLISGISFNLLKVLQGLLPSGAPTVINPFLVLVETVSNLCRFVTISIRLMANISAGHIILGLVGMVLCTKIFFYGDFWELEVLAGMGLFCFEFCVALIQVYIFCLLISLYSNEHPEVSF</sequence>
<dbReference type="CDD" id="cd00310">
    <property type="entry name" value="ATP-synt_Fo_a_6"/>
    <property type="match status" value="1"/>
</dbReference>
<keyword evidence="10" id="KW-0066">ATP synthesis</keyword>
<reference evidence="13" key="1">
    <citation type="submission" date="2022-03" db="EMBL/GenBank/DDBJ databases">
        <authorList>
            <person name="Qi Y."/>
            <person name="Sun J."/>
        </authorList>
    </citation>
    <scope>NUCLEOTIDE SEQUENCE</scope>
</reference>
<comment type="similarity">
    <text evidence="2">Belongs to the ATPase A chain family.</text>
</comment>
<evidence type="ECO:0000256" key="3">
    <source>
        <dbReference type="ARBA" id="ARBA00022448"/>
    </source>
</evidence>
<keyword evidence="3" id="KW-0813">Transport</keyword>
<evidence type="ECO:0000256" key="7">
    <source>
        <dbReference type="ARBA" id="ARBA00022989"/>
    </source>
</evidence>
<dbReference type="GO" id="GO:0045259">
    <property type="term" value="C:proton-transporting ATP synthase complex"/>
    <property type="evidence" value="ECO:0007669"/>
    <property type="project" value="UniProtKB-KW"/>
</dbReference>
<feature type="transmembrane region" description="Helical" evidence="12">
    <location>
        <begin position="197"/>
        <end position="221"/>
    </location>
</feature>
<evidence type="ECO:0000256" key="2">
    <source>
        <dbReference type="ARBA" id="ARBA00006810"/>
    </source>
</evidence>
<evidence type="ECO:0000256" key="11">
    <source>
        <dbReference type="RuleBase" id="RU004450"/>
    </source>
</evidence>
<evidence type="ECO:0000256" key="9">
    <source>
        <dbReference type="ARBA" id="ARBA00023136"/>
    </source>
</evidence>
<dbReference type="PANTHER" id="PTHR11410">
    <property type="entry name" value="ATP SYNTHASE SUBUNIT A"/>
    <property type="match status" value="1"/>
</dbReference>
<evidence type="ECO:0000256" key="4">
    <source>
        <dbReference type="ARBA" id="ARBA00022547"/>
    </source>
</evidence>
<dbReference type="Pfam" id="PF00119">
    <property type="entry name" value="ATP-synt_A"/>
    <property type="match status" value="1"/>
</dbReference>
<evidence type="ECO:0000256" key="1">
    <source>
        <dbReference type="ARBA" id="ARBA00004141"/>
    </source>
</evidence>
<dbReference type="NCBIfam" id="TIGR01131">
    <property type="entry name" value="ATP_synt_6_or_A"/>
    <property type="match status" value="1"/>
</dbReference>
<feature type="transmembrane region" description="Helical" evidence="12">
    <location>
        <begin position="96"/>
        <end position="122"/>
    </location>
</feature>
<dbReference type="PRINTS" id="PR00123">
    <property type="entry name" value="ATPASEA"/>
</dbReference>
<accession>A0AA96KJM5</accession>
<feature type="transmembrane region" description="Helical" evidence="12">
    <location>
        <begin position="160"/>
        <end position="185"/>
    </location>
</feature>
<evidence type="ECO:0000256" key="12">
    <source>
        <dbReference type="SAM" id="Phobius"/>
    </source>
</evidence>
<evidence type="ECO:0000256" key="8">
    <source>
        <dbReference type="ARBA" id="ARBA00023065"/>
    </source>
</evidence>
<evidence type="ECO:0000256" key="5">
    <source>
        <dbReference type="ARBA" id="ARBA00022692"/>
    </source>
</evidence>
<gene>
    <name evidence="13" type="primary">ATP6</name>
</gene>
<organism evidence="13">
    <name type="scientific">Iothia sp</name>
    <dbReference type="NCBI Taxonomy" id="3071114"/>
    <lineage>
        <taxon>Eukaryota</taxon>
        <taxon>Metazoa</taxon>
        <taxon>Spiralia</taxon>
        <taxon>Lophotrochozoa</taxon>
        <taxon>Mollusca</taxon>
        <taxon>Gastropoda</taxon>
        <taxon>Patellogastropoda</taxon>
        <taxon>Lottioidea</taxon>
        <taxon>Lepetidae</taxon>
        <taxon>Iothia</taxon>
    </lineage>
</organism>
<keyword evidence="4" id="KW-0138">CF(0)</keyword>
<dbReference type="InterPro" id="IPR035908">
    <property type="entry name" value="F0_ATP_A_sf"/>
</dbReference>
<comment type="subcellular location">
    <subcellularLocation>
        <location evidence="1">Membrane</location>
        <topology evidence="1">Multi-pass membrane protein</topology>
    </subcellularLocation>
    <subcellularLocation>
        <location evidence="11">Mitochondrion inner membrane</location>
        <topology evidence="11">Multi-pass membrane protein</topology>
    </subcellularLocation>
</comment>